<dbReference type="PROSITE" id="PS00092">
    <property type="entry name" value="N6_MTASE"/>
    <property type="match status" value="1"/>
</dbReference>
<dbReference type="InterPro" id="IPR051720">
    <property type="entry name" value="rRNA_MeTrfase/Polyamine_Synth"/>
</dbReference>
<proteinExistence type="predicted"/>
<keyword evidence="4" id="KW-1185">Reference proteome</keyword>
<dbReference type="Proteomes" id="UP001501470">
    <property type="component" value="Unassembled WGS sequence"/>
</dbReference>
<comment type="caution">
    <text evidence="3">The sequence shown here is derived from an EMBL/GenBank/DDBJ whole genome shotgun (WGS) entry which is preliminary data.</text>
</comment>
<gene>
    <name evidence="3" type="ORF">GCM10009827_051620</name>
</gene>
<protein>
    <submittedName>
        <fullName evidence="3">Bis-aminopropyl spermidine synthase family protein</fullName>
    </submittedName>
</protein>
<feature type="compositionally biased region" description="Low complexity" evidence="1">
    <location>
        <begin position="23"/>
        <end position="50"/>
    </location>
</feature>
<dbReference type="EMBL" id="BAAAQD010000010">
    <property type="protein sequence ID" value="GAA1528132.1"/>
    <property type="molecule type" value="Genomic_DNA"/>
</dbReference>
<organism evidence="3 4">
    <name type="scientific">Dactylosporangium maewongense</name>
    <dbReference type="NCBI Taxonomy" id="634393"/>
    <lineage>
        <taxon>Bacteria</taxon>
        <taxon>Bacillati</taxon>
        <taxon>Actinomycetota</taxon>
        <taxon>Actinomycetes</taxon>
        <taxon>Micromonosporales</taxon>
        <taxon>Micromonosporaceae</taxon>
        <taxon>Dactylosporangium</taxon>
    </lineage>
</organism>
<sequence>MTPPAAPSSSDSPTPRPTPGALPSPAAAASLDPGAAAPDSAATPAGPAAARVAQSDDAPAGPTPLDAVTDLVKSAGITARRLREALVHLATTPATLDDLIREHALPRRTAEQLLRAAGPDLHTSRNGALRLPATYRTHFTAQPHPKQPYSPLSPDKPVDPAESLKPADSGLPVISSGLSGISDEDLIADMARLIAEVPTDRALDHVSATAETAAKRARWLDETYDLAGAHLVCIGDHDLTSLAVLAVRSDVRVTVVDVDERLLEFIAGRAAERGHAVECWHADLRFGLPPVVAESADLVFTDPPYTPEGVQLFLGRGAQALRDRANGRLVMAYGFSPLTPALGVKVQRAVLDLDLAVEAILPAFNRYHGAQAVGSASDLYVCRPTARTWQVLEKRLSGAAVNMYTHGEHSLEGEAVGRGPAELLAGPVHSVPDQVDLTGDPGPWLLRVLLALNASSLSLQVPNKSPDLIDAKSQASLRAVIAAKYTLRYRRSTPSPRLAIVEAAAVRDGSRTAVGWLLGHAHGKLGNVLREGLVREHGLTKNEARAKVAELVPPAWLEARLLDLPRYAIAALVQALTPESPNHPSPDHPEPTARPGQP</sequence>
<evidence type="ECO:0000259" key="2">
    <source>
        <dbReference type="Pfam" id="PF01861"/>
    </source>
</evidence>
<dbReference type="InterPro" id="IPR002723">
    <property type="entry name" value="BpsA_C"/>
</dbReference>
<dbReference type="Pfam" id="PF01861">
    <property type="entry name" value="BpsA_C"/>
    <property type="match status" value="1"/>
</dbReference>
<evidence type="ECO:0000313" key="3">
    <source>
        <dbReference type="EMBL" id="GAA1528132.1"/>
    </source>
</evidence>
<feature type="region of interest" description="Disordered" evidence="1">
    <location>
        <begin position="1"/>
        <end position="66"/>
    </location>
</feature>
<feature type="region of interest" description="Disordered" evidence="1">
    <location>
        <begin position="578"/>
        <end position="598"/>
    </location>
</feature>
<evidence type="ECO:0000256" key="1">
    <source>
        <dbReference type="SAM" id="MobiDB-lite"/>
    </source>
</evidence>
<dbReference type="Gene3D" id="3.40.50.150">
    <property type="entry name" value="Vaccinia Virus protein VP39"/>
    <property type="match status" value="1"/>
</dbReference>
<feature type="region of interest" description="Disordered" evidence="1">
    <location>
        <begin position="140"/>
        <end position="169"/>
    </location>
</feature>
<dbReference type="PANTHER" id="PTHR23290:SF0">
    <property type="entry name" value="RRNA N6-ADENOSINE-METHYLTRANSFERASE METTL5"/>
    <property type="match status" value="1"/>
</dbReference>
<reference evidence="3 4" key="1">
    <citation type="journal article" date="2019" name="Int. J. Syst. Evol. Microbiol.">
        <title>The Global Catalogue of Microorganisms (GCM) 10K type strain sequencing project: providing services to taxonomists for standard genome sequencing and annotation.</title>
        <authorList>
            <consortium name="The Broad Institute Genomics Platform"/>
            <consortium name="The Broad Institute Genome Sequencing Center for Infectious Disease"/>
            <person name="Wu L."/>
            <person name="Ma J."/>
        </authorList>
    </citation>
    <scope>NUCLEOTIDE SEQUENCE [LARGE SCALE GENOMIC DNA]</scope>
    <source>
        <strain evidence="3 4">JCM 15933</strain>
    </source>
</reference>
<dbReference type="PANTHER" id="PTHR23290">
    <property type="entry name" value="RRNA N6-ADENOSINE-METHYLTRANSFERASE METTL5"/>
    <property type="match status" value="1"/>
</dbReference>
<dbReference type="InterPro" id="IPR002052">
    <property type="entry name" value="DNA_methylase_N6_adenine_CS"/>
</dbReference>
<accession>A0ABN2AVT3</accession>
<evidence type="ECO:0000313" key="4">
    <source>
        <dbReference type="Proteomes" id="UP001501470"/>
    </source>
</evidence>
<dbReference type="InterPro" id="IPR029063">
    <property type="entry name" value="SAM-dependent_MTases_sf"/>
</dbReference>
<feature type="domain" description="N(4)-bis(aminopropyl)spermidine synthase C-terminal" evidence="2">
    <location>
        <begin position="200"/>
        <end position="371"/>
    </location>
</feature>
<dbReference type="SUPFAM" id="SSF53335">
    <property type="entry name" value="S-adenosyl-L-methionine-dependent methyltransferases"/>
    <property type="match status" value="1"/>
</dbReference>
<name>A0ABN2AVT3_9ACTN</name>